<proteinExistence type="predicted"/>
<dbReference type="Proteomes" id="UP000255233">
    <property type="component" value="Unassembled WGS sequence"/>
</dbReference>
<keyword evidence="2" id="KW-1185">Reference proteome</keyword>
<dbReference type="EMBL" id="UGVL01000001">
    <property type="protein sequence ID" value="SUE32968.1"/>
    <property type="molecule type" value="Genomic_DNA"/>
</dbReference>
<organism evidence="1 2">
    <name type="scientific">Rikenella microfusus</name>
    <dbReference type="NCBI Taxonomy" id="28139"/>
    <lineage>
        <taxon>Bacteria</taxon>
        <taxon>Pseudomonadati</taxon>
        <taxon>Bacteroidota</taxon>
        <taxon>Bacteroidia</taxon>
        <taxon>Bacteroidales</taxon>
        <taxon>Rikenellaceae</taxon>
        <taxon>Rikenella</taxon>
    </lineage>
</organism>
<accession>A0A379MMY4</accession>
<name>A0A379MMY4_9BACT</name>
<evidence type="ECO:0000313" key="2">
    <source>
        <dbReference type="Proteomes" id="UP000255233"/>
    </source>
</evidence>
<dbReference type="SUPFAM" id="SSF101898">
    <property type="entry name" value="NHL repeat"/>
    <property type="match status" value="1"/>
</dbReference>
<sequence length="384" mass="42689">MGLSLLFCQCGAEPRTLLSNVPVETTFRPLQQCEIVQDIAPYIDTIEIVQLEATPESMLGEVNKLLLRPDGAFVLLTHSGIMIFDAQGKFQARAGRIGHGPGEYIKLNDICLTTNGQYILALSAFNQILQYRADNGAYVKTIVPSPKLEYSCDGIAPGPEDGFYLYAGNPANADDFETPFDCLLRYDSEGERVSQGLPRKDFGLQVAAITQSAGNSYILRPQEGDDIAYKTDAEGQFAPWARIDFGDKAIPSGYVKNLGGSVWTHLQDFLRADYYKMPLYLEQTAYAFYFTAAGPEAQTHEFLCFTGTEKGIRWTKTAVSATPFIIRGADDEWFYGLYDDPKSYNAGELTTLPPLKRYLIERIGLKLAEDGNPPIVKIRFKTEK</sequence>
<dbReference type="AlphaFoldDB" id="A0A379MMY4"/>
<protein>
    <recommendedName>
        <fullName evidence="3">6-bladed beta-propeller</fullName>
    </recommendedName>
</protein>
<dbReference type="STRING" id="880526.GCA_000427365_01282"/>
<evidence type="ECO:0008006" key="3">
    <source>
        <dbReference type="Google" id="ProtNLM"/>
    </source>
</evidence>
<dbReference type="Pfam" id="PF17170">
    <property type="entry name" value="DUF5128"/>
    <property type="match status" value="1"/>
</dbReference>
<evidence type="ECO:0000313" key="1">
    <source>
        <dbReference type="EMBL" id="SUE32968.1"/>
    </source>
</evidence>
<reference evidence="1 2" key="1">
    <citation type="submission" date="2018-06" db="EMBL/GenBank/DDBJ databases">
        <authorList>
            <consortium name="Pathogen Informatics"/>
            <person name="Doyle S."/>
        </authorList>
    </citation>
    <scope>NUCLEOTIDE SEQUENCE [LARGE SCALE GENOMIC DNA]</scope>
    <source>
        <strain evidence="1 2">NCTC11190</strain>
    </source>
</reference>
<gene>
    <name evidence="1" type="ORF">NCTC11190_00156</name>
</gene>